<comment type="caution">
    <text evidence="3">The sequence shown here is derived from an EMBL/GenBank/DDBJ whole genome shotgun (WGS) entry which is preliminary data.</text>
</comment>
<evidence type="ECO:0000256" key="1">
    <source>
        <dbReference type="SAM" id="Coils"/>
    </source>
</evidence>
<evidence type="ECO:0000313" key="3">
    <source>
        <dbReference type="EMBL" id="OAP55428.1"/>
    </source>
</evidence>
<dbReference type="EMBL" id="LVYI01000011">
    <property type="protein sequence ID" value="OAP55428.1"/>
    <property type="molecule type" value="Genomic_DNA"/>
</dbReference>
<feature type="region of interest" description="Disordered" evidence="2">
    <location>
        <begin position="231"/>
        <end position="251"/>
    </location>
</feature>
<dbReference type="Proteomes" id="UP000078343">
    <property type="component" value="Unassembled WGS sequence"/>
</dbReference>
<protein>
    <submittedName>
        <fullName evidence="3">Uncharacterized protein</fullName>
    </submittedName>
</protein>
<dbReference type="OrthoDB" id="5428925at2759"/>
<evidence type="ECO:0000256" key="2">
    <source>
        <dbReference type="SAM" id="MobiDB-lite"/>
    </source>
</evidence>
<feature type="region of interest" description="Disordered" evidence="2">
    <location>
        <begin position="547"/>
        <end position="600"/>
    </location>
</feature>
<feature type="compositionally biased region" description="Basic residues" evidence="2">
    <location>
        <begin position="454"/>
        <end position="464"/>
    </location>
</feature>
<keyword evidence="1" id="KW-0175">Coiled coil</keyword>
<reference evidence="3 4" key="1">
    <citation type="submission" date="2016-04" db="EMBL/GenBank/DDBJ databases">
        <title>Draft genome of Fonsecaea erecta CBS 125763.</title>
        <authorList>
            <person name="Weiss V.A."/>
            <person name="Vicente V.A."/>
            <person name="Raittz R.T."/>
            <person name="Moreno L.F."/>
            <person name="De Souza E.M."/>
            <person name="Pedrosa F.O."/>
            <person name="Steffens M.B."/>
            <person name="Faoro H."/>
            <person name="Tadra-Sfeir M.Z."/>
            <person name="Najafzadeh M.J."/>
            <person name="Felipe M.S."/>
            <person name="Teixeira M."/>
            <person name="Sun J."/>
            <person name="Xi L."/>
            <person name="Gomes R."/>
            <person name="De Azevedo C.M."/>
            <person name="Salgado C.G."/>
            <person name="Da Silva M.B."/>
            <person name="Nascimento M.F."/>
            <person name="Queiroz-Telles F."/>
            <person name="Attili D.S."/>
            <person name="Gorbushina A."/>
        </authorList>
    </citation>
    <scope>NUCLEOTIDE SEQUENCE [LARGE SCALE GENOMIC DNA]</scope>
    <source>
        <strain evidence="3 4">CBS 125763</strain>
    </source>
</reference>
<feature type="compositionally biased region" description="Low complexity" evidence="2">
    <location>
        <begin position="91"/>
        <end position="109"/>
    </location>
</feature>
<name>A0A178Z6M6_9EURO</name>
<feature type="region of interest" description="Disordered" evidence="2">
    <location>
        <begin position="29"/>
        <end position="207"/>
    </location>
</feature>
<sequence length="600" mass="66049">MPSPNHKAKGSGSLSLASTGAALRRGDLKISDPIPFDESGVFSGTSTVPPTRYPSGQRQQDTTWPRASTATQDAHVRHVSDVPPQPRARTSAGPSLIPSSMSSIPSKASLHQKRPSGLRATLKRMFSSKKHRSVPTDTSGFHYSDSGHLKPVTEQQPVRTRLDSSTTFGADTTSRGAALTSHSTTYPPFEPVHLSLPPPPRRGRRNTLPSLVFSDIQSSLVPAIADWPAPQSAGVEQRTKEDCVSDGQFKRRSRSADALSELLHQGTVQRPSTRDRAGEIAYWRNSAIQNPVPVYSGQSISVDPTHVLGPESAIAGSEHDRSTVDPMQSFDFGLGSPERDEIGLEQRVNTLEIKLFDFEFALAKLQGNDLPNPRLNPRPFSRNSVRDLFQQSRTNLMLTSSSSSDLGYLSSGGVQDFTFLSSPGESPVPSPGVDDMFNPQRASKATTATIRPATARRRSPRRSRGTSPSSIHIPSDKFEALLDMMKEERAARQKLEEQIHELQKEMDSLRVPIYATIREPYPTPSPESKQNLSGTPPRLKTLHRTHPFQLDHPLPQEISRFSGTEDSDAEEGFEDVYETPREEQRDTFETARDSQQIAVI</sequence>
<dbReference type="RefSeq" id="XP_018688795.1">
    <property type="nucleotide sequence ID" value="XM_018841907.1"/>
</dbReference>
<feature type="region of interest" description="Disordered" evidence="2">
    <location>
        <begin position="420"/>
        <end position="473"/>
    </location>
</feature>
<organism evidence="3 4">
    <name type="scientific">Fonsecaea erecta</name>
    <dbReference type="NCBI Taxonomy" id="1367422"/>
    <lineage>
        <taxon>Eukaryota</taxon>
        <taxon>Fungi</taxon>
        <taxon>Dikarya</taxon>
        <taxon>Ascomycota</taxon>
        <taxon>Pezizomycotina</taxon>
        <taxon>Eurotiomycetes</taxon>
        <taxon>Chaetothyriomycetidae</taxon>
        <taxon>Chaetothyriales</taxon>
        <taxon>Herpotrichiellaceae</taxon>
        <taxon>Fonsecaea</taxon>
    </lineage>
</organism>
<accession>A0A178Z6M6</accession>
<feature type="compositionally biased region" description="Low complexity" evidence="2">
    <location>
        <begin position="421"/>
        <end position="433"/>
    </location>
</feature>
<dbReference type="GeneID" id="30014569"/>
<evidence type="ECO:0000313" key="4">
    <source>
        <dbReference type="Proteomes" id="UP000078343"/>
    </source>
</evidence>
<feature type="compositionally biased region" description="Acidic residues" evidence="2">
    <location>
        <begin position="565"/>
        <end position="577"/>
    </location>
</feature>
<dbReference type="AlphaFoldDB" id="A0A178Z6M6"/>
<feature type="compositionally biased region" description="Basic and acidic residues" evidence="2">
    <location>
        <begin position="578"/>
        <end position="592"/>
    </location>
</feature>
<feature type="compositionally biased region" description="Polar residues" evidence="2">
    <location>
        <begin position="42"/>
        <end position="72"/>
    </location>
</feature>
<proteinExistence type="predicted"/>
<feature type="coiled-coil region" evidence="1">
    <location>
        <begin position="478"/>
        <end position="512"/>
    </location>
</feature>
<feature type="compositionally biased region" description="Polar residues" evidence="2">
    <location>
        <begin position="153"/>
        <end position="186"/>
    </location>
</feature>
<gene>
    <name evidence="3" type="ORF">AYL99_10401</name>
</gene>
<keyword evidence="4" id="KW-1185">Reference proteome</keyword>